<dbReference type="Proteomes" id="UP000006906">
    <property type="component" value="Chromosome 8"/>
</dbReference>
<accession>A0A2K3DGG6</accession>
<evidence type="ECO:0000256" key="11">
    <source>
        <dbReference type="ARBA" id="ARBA00023306"/>
    </source>
</evidence>
<dbReference type="GO" id="GO:0000278">
    <property type="term" value="P:mitotic cell cycle"/>
    <property type="evidence" value="ECO:0000318"/>
    <property type="project" value="GO_Central"/>
</dbReference>
<keyword evidence="8" id="KW-0498">Mitosis</keyword>
<feature type="compositionally biased region" description="Low complexity" evidence="14">
    <location>
        <begin position="483"/>
        <end position="502"/>
    </location>
</feature>
<feature type="compositionally biased region" description="Low complexity" evidence="14">
    <location>
        <begin position="164"/>
        <end position="185"/>
    </location>
</feature>
<evidence type="ECO:0000256" key="12">
    <source>
        <dbReference type="ARBA" id="ARBA00023328"/>
    </source>
</evidence>
<sequence>MMGTSKRKPLHSAVKKFADDLRGVTTQLNEGVSFLNRATQLKPCAGARDFREAVSDLQDEVTELTTEAEHLERFTVDAISFEELLGHCLALYQDNRSSIQRLEAHLGQYGYTAPPGLQVEPENPVAAAAAAAAARRRAGSDGAYEDEEAGEDVYVAASTRGAVTTTASRPTASKSATAASGKSGRQVVMVTPGVAKSKSGGGTASSRRSATPAGRLGKALPDSDEDEDDDMDMDVGNRGASDDDDDDSYYGRGIGGGGRGGGRQNGQGAAAGGLGTGMGMGARPTGSMAGKGQLLVGAQAASWATALTAAASVRASARKAPRPSVDSRGSATPEAELMSPSMAQLLAKYNPPSDADPGLTMMPSTGDAPAAGRGAREQATGARGWDGGSSGAGTEELAAAMRGLSPFGRARGAGPAAGAVPKQVPAAGGAQAAPSQQDRMGAPAAQAGGGGSVAMVGMGSEDDTCVLYHQLIRSRDVAVASLAQPQRPRPATAQQSQAVKPAQPQPPPQPPPPQQQQPLVVAAVAAPAPAVAAIPQHSRFPTARSPGAAAFGAFGLDGALSQDASSSSYNTTPPPTGAAVFVPPRSVTPLRSVPRADWQEHDKVLAEKMAGLEMAWVTSGQAGRANTPLRSDLRKSFTAVADGAAGGAAGGMAGIAAAMAAARPQSPAPSRAATEAFAAAALMAGERGAAAVGAARAAQPAPAQLSQPAAPAQHHHQQQHQQHALLSQRRPAVPLNVASLDDGDMVRVLSPVQKPEAPSPRRQPAAATPPGRAGSRLPTPGGGGAAPPMSTTVVGATVTPRRDAAASASSGLTPKGGAKQASHGHGHGHGAQPRGTPSKRPGSGFGGGGPSTPVRGAQPASSPSMAGARPTTPSGRGLTPERVTRTATATSTRTGTATTATTSTAAPTAGQRPATAAGTGAGSRGTPTGLRKSWNSPLSGLAEAEQERAASNTTPSRIGRGASAAASVAASVAASTAAAAASSGTGANRTPGRGRPGEVRAQPAPASVAAPATTAPAPVAVPPLKIPALAREDTWGSAEDAGDSRTTSAGGANPHEWRGFAAPPPPAAAAVPSGGGASEFEVMLSMPPVGTPTARTPGREDGSGGAAPAQAAARSMSGIGGGGGLPAAVLAGLSPGTSQLVSRALGEGFRPQTAAAGLGSRIPAPAATQRPATAFTTSTTSTSAQAAMESRRATGTAAAAVAAAAALPLPGGGSAGAGAGCSSVTLCSEEEWRLLPTRTQAAFPLDIINHYLRSLSTGRPASAGGSGGGYFNVCDVEALSADMTTTGAKLLINTLVKLGRCEVAAAAGGVMQYRIKP</sequence>
<dbReference type="EMBL" id="CM008969">
    <property type="protein sequence ID" value="PNW79607.1"/>
    <property type="molecule type" value="Genomic_DNA"/>
</dbReference>
<dbReference type="GO" id="GO:0000940">
    <property type="term" value="C:outer kinetochore"/>
    <property type="evidence" value="ECO:0007669"/>
    <property type="project" value="InterPro"/>
</dbReference>
<dbReference type="InParanoid" id="A0A2K3DGG6"/>
<evidence type="ECO:0000256" key="9">
    <source>
        <dbReference type="ARBA" id="ARBA00022838"/>
    </source>
</evidence>
<keyword evidence="16" id="KW-1185">Reference proteome</keyword>
<dbReference type="OrthoDB" id="552789at2759"/>
<dbReference type="GO" id="GO:0051301">
    <property type="term" value="P:cell division"/>
    <property type="evidence" value="ECO:0007669"/>
    <property type="project" value="UniProtKB-KW"/>
</dbReference>
<feature type="region of interest" description="Disordered" evidence="14">
    <location>
        <begin position="315"/>
        <end position="393"/>
    </location>
</feature>
<feature type="compositionally biased region" description="Pro residues" evidence="14">
    <location>
        <begin position="503"/>
        <end position="515"/>
    </location>
</feature>
<evidence type="ECO:0000256" key="1">
    <source>
        <dbReference type="ARBA" id="ARBA00004186"/>
    </source>
</evidence>
<keyword evidence="12" id="KW-0137">Centromere</keyword>
<evidence type="ECO:0000256" key="8">
    <source>
        <dbReference type="ARBA" id="ARBA00022776"/>
    </source>
</evidence>
<feature type="region of interest" description="Disordered" evidence="14">
    <location>
        <begin position="1158"/>
        <end position="1183"/>
    </location>
</feature>
<feature type="region of interest" description="Disordered" evidence="14">
    <location>
        <begin position="693"/>
        <end position="727"/>
    </location>
</feature>
<evidence type="ECO:0000256" key="7">
    <source>
        <dbReference type="ARBA" id="ARBA00022701"/>
    </source>
</evidence>
<feature type="compositionally biased region" description="Gly residues" evidence="14">
    <location>
        <begin position="252"/>
        <end position="277"/>
    </location>
</feature>
<organism evidence="15 16">
    <name type="scientific">Chlamydomonas reinhardtii</name>
    <name type="common">Chlamydomonas smithii</name>
    <dbReference type="NCBI Taxonomy" id="3055"/>
    <lineage>
        <taxon>Eukaryota</taxon>
        <taxon>Viridiplantae</taxon>
        <taxon>Chlorophyta</taxon>
        <taxon>core chlorophytes</taxon>
        <taxon>Chlorophyceae</taxon>
        <taxon>CS clade</taxon>
        <taxon>Chlamydomonadales</taxon>
        <taxon>Chlamydomonadaceae</taxon>
        <taxon>Chlamydomonas</taxon>
    </lineage>
</organism>
<evidence type="ECO:0000256" key="6">
    <source>
        <dbReference type="ARBA" id="ARBA00022618"/>
    </source>
</evidence>
<evidence type="ECO:0000256" key="4">
    <source>
        <dbReference type="ARBA" id="ARBA00022454"/>
    </source>
</evidence>
<evidence type="ECO:0000256" key="3">
    <source>
        <dbReference type="ARBA" id="ARBA00007716"/>
    </source>
</evidence>
<keyword evidence="6" id="KW-0132">Cell division</keyword>
<name>A0A2K3DGG6_CHLRE</name>
<feature type="compositionally biased region" description="Low complexity" evidence="14">
    <location>
        <begin position="1001"/>
        <end position="1018"/>
    </location>
</feature>
<dbReference type="GO" id="GO:0005876">
    <property type="term" value="C:spindle microtubule"/>
    <property type="evidence" value="ECO:0000318"/>
    <property type="project" value="GO_Central"/>
</dbReference>
<feature type="region of interest" description="Disordered" evidence="14">
    <location>
        <begin position="979"/>
        <end position="1019"/>
    </location>
</feature>
<evidence type="ECO:0000256" key="14">
    <source>
        <dbReference type="SAM" id="MobiDB-lite"/>
    </source>
</evidence>
<keyword evidence="4" id="KW-0158">Chromosome</keyword>
<keyword evidence="9" id="KW-0995">Kinetochore</keyword>
<keyword evidence="11" id="KW-0131">Cell cycle</keyword>
<dbReference type="GeneID" id="66054295"/>
<keyword evidence="10" id="KW-0206">Cytoskeleton</keyword>
<dbReference type="KEGG" id="cre:CHLRE_08g359800v5"/>
<feature type="region of interest" description="Disordered" evidence="14">
    <location>
        <begin position="752"/>
        <end position="940"/>
    </location>
</feature>
<feature type="compositionally biased region" description="Low complexity" evidence="14">
    <location>
        <begin position="1106"/>
        <end position="1117"/>
    </location>
</feature>
<keyword evidence="5" id="KW-0963">Cytoplasm</keyword>
<feature type="compositionally biased region" description="Low complexity" evidence="14">
    <location>
        <begin position="885"/>
        <end position="929"/>
    </location>
</feature>
<evidence type="ECO:0000256" key="2">
    <source>
        <dbReference type="ARBA" id="ARBA00004629"/>
    </source>
</evidence>
<evidence type="ECO:0000313" key="15">
    <source>
        <dbReference type="EMBL" id="PNW79607.1"/>
    </source>
</evidence>
<evidence type="ECO:0000256" key="13">
    <source>
        <dbReference type="SAM" id="Coils"/>
    </source>
</evidence>
<dbReference type="Gramene" id="PNW79607">
    <property type="protein sequence ID" value="PNW79607"/>
    <property type="gene ID" value="CHLRE_08g359800v5"/>
</dbReference>
<gene>
    <name evidence="15" type="ORF">CHLRE_08g359800v5</name>
</gene>
<feature type="coiled-coil region" evidence="13">
    <location>
        <begin position="47"/>
        <end position="74"/>
    </location>
</feature>
<feature type="compositionally biased region" description="Low complexity" evidence="14">
    <location>
        <begin position="1163"/>
        <end position="1183"/>
    </location>
</feature>
<comment type="similarity">
    <text evidence="3">Belongs to the SKA3 family.</text>
</comment>
<feature type="compositionally biased region" description="Low complexity" evidence="14">
    <location>
        <begin position="693"/>
        <end position="712"/>
    </location>
</feature>
<feature type="region of interest" description="Disordered" evidence="14">
    <location>
        <begin position="1034"/>
        <end position="1118"/>
    </location>
</feature>
<feature type="region of interest" description="Disordered" evidence="14">
    <location>
        <begin position="411"/>
        <end position="450"/>
    </location>
</feature>
<reference evidence="15 16" key="1">
    <citation type="journal article" date="2007" name="Science">
        <title>The Chlamydomonas genome reveals the evolution of key animal and plant functions.</title>
        <authorList>
            <person name="Merchant S.S."/>
            <person name="Prochnik S.E."/>
            <person name="Vallon O."/>
            <person name="Harris E.H."/>
            <person name="Karpowicz S.J."/>
            <person name="Witman G.B."/>
            <person name="Terry A."/>
            <person name="Salamov A."/>
            <person name="Fritz-Laylin L.K."/>
            <person name="Marechal-Drouard L."/>
            <person name="Marshall W.F."/>
            <person name="Qu L.H."/>
            <person name="Nelson D.R."/>
            <person name="Sanderfoot A.A."/>
            <person name="Spalding M.H."/>
            <person name="Kapitonov V.V."/>
            <person name="Ren Q."/>
            <person name="Ferris P."/>
            <person name="Lindquist E."/>
            <person name="Shapiro H."/>
            <person name="Lucas S.M."/>
            <person name="Grimwood J."/>
            <person name="Schmutz J."/>
            <person name="Cardol P."/>
            <person name="Cerutti H."/>
            <person name="Chanfreau G."/>
            <person name="Chen C.L."/>
            <person name="Cognat V."/>
            <person name="Croft M.T."/>
            <person name="Dent R."/>
            <person name="Dutcher S."/>
            <person name="Fernandez E."/>
            <person name="Fukuzawa H."/>
            <person name="Gonzalez-Ballester D."/>
            <person name="Gonzalez-Halphen D."/>
            <person name="Hallmann A."/>
            <person name="Hanikenne M."/>
            <person name="Hippler M."/>
            <person name="Inwood W."/>
            <person name="Jabbari K."/>
            <person name="Kalanon M."/>
            <person name="Kuras R."/>
            <person name="Lefebvre P.A."/>
            <person name="Lemaire S.D."/>
            <person name="Lobanov A.V."/>
            <person name="Lohr M."/>
            <person name="Manuell A."/>
            <person name="Meier I."/>
            <person name="Mets L."/>
            <person name="Mittag M."/>
            <person name="Mittelmeier T."/>
            <person name="Moroney J.V."/>
            <person name="Moseley J."/>
            <person name="Napoli C."/>
            <person name="Nedelcu A.M."/>
            <person name="Niyogi K."/>
            <person name="Novoselov S.V."/>
            <person name="Paulsen I.T."/>
            <person name="Pazour G."/>
            <person name="Purton S."/>
            <person name="Ral J.P."/>
            <person name="Riano-Pachon D.M."/>
            <person name="Riekhof W."/>
            <person name="Rymarquis L."/>
            <person name="Schroda M."/>
            <person name="Stern D."/>
            <person name="Umen J."/>
            <person name="Willows R."/>
            <person name="Wilson N."/>
            <person name="Zimmer S.L."/>
            <person name="Allmer J."/>
            <person name="Balk J."/>
            <person name="Bisova K."/>
            <person name="Chen C.J."/>
            <person name="Elias M."/>
            <person name="Gendler K."/>
            <person name="Hauser C."/>
            <person name="Lamb M.R."/>
            <person name="Ledford H."/>
            <person name="Long J.C."/>
            <person name="Minagawa J."/>
            <person name="Page M.D."/>
            <person name="Pan J."/>
            <person name="Pootakham W."/>
            <person name="Roje S."/>
            <person name="Rose A."/>
            <person name="Stahlberg E."/>
            <person name="Terauchi A.M."/>
            <person name="Yang P."/>
            <person name="Ball S."/>
            <person name="Bowler C."/>
            <person name="Dieckmann C.L."/>
            <person name="Gladyshev V.N."/>
            <person name="Green P."/>
            <person name="Jorgensen R."/>
            <person name="Mayfield S."/>
            <person name="Mueller-Roeber B."/>
            <person name="Rajamani S."/>
            <person name="Sayre R.T."/>
            <person name="Brokstein P."/>
            <person name="Dubchak I."/>
            <person name="Goodstein D."/>
            <person name="Hornick L."/>
            <person name="Huang Y.W."/>
            <person name="Jhaveri J."/>
            <person name="Luo Y."/>
            <person name="Martinez D."/>
            <person name="Ngau W.C."/>
            <person name="Otillar B."/>
            <person name="Poliakov A."/>
            <person name="Porter A."/>
            <person name="Szajkowski L."/>
            <person name="Werner G."/>
            <person name="Zhou K."/>
            <person name="Grigoriev I.V."/>
            <person name="Rokhsar D.S."/>
            <person name="Grossman A.R."/>
        </authorList>
    </citation>
    <scope>NUCLEOTIDE SEQUENCE [LARGE SCALE GENOMIC DNA]</scope>
    <source>
        <strain evidence="16">CC-503</strain>
    </source>
</reference>
<dbReference type="Gene3D" id="6.10.250.1400">
    <property type="match status" value="1"/>
</dbReference>
<feature type="region of interest" description="Disordered" evidence="14">
    <location>
        <begin position="161"/>
        <end position="277"/>
    </location>
</feature>
<keyword evidence="13" id="KW-0175">Coiled coil</keyword>
<evidence type="ECO:0000256" key="10">
    <source>
        <dbReference type="ARBA" id="ARBA00023212"/>
    </source>
</evidence>
<feature type="region of interest" description="Disordered" evidence="14">
    <location>
        <begin position="482"/>
        <end position="518"/>
    </location>
</feature>
<dbReference type="InterPro" id="IPR033341">
    <property type="entry name" value="SKA3"/>
</dbReference>
<evidence type="ECO:0000256" key="5">
    <source>
        <dbReference type="ARBA" id="ARBA00022490"/>
    </source>
</evidence>
<protein>
    <submittedName>
        <fullName evidence="15">Uncharacterized protein</fullName>
    </submittedName>
</protein>
<evidence type="ECO:0000313" key="16">
    <source>
        <dbReference type="Proteomes" id="UP000006906"/>
    </source>
</evidence>
<dbReference type="PANTHER" id="PTHR48118:SF1">
    <property type="entry name" value="SPINDLE AND KINETOCHORE-ASSOCIATED PROTEIN 3"/>
    <property type="match status" value="1"/>
</dbReference>
<feature type="compositionally biased region" description="Acidic residues" evidence="14">
    <location>
        <begin position="222"/>
        <end position="233"/>
    </location>
</feature>
<dbReference type="RefSeq" id="XP_042921793.1">
    <property type="nucleotide sequence ID" value="XM_043064792.1"/>
</dbReference>
<keyword evidence="7" id="KW-0493">Microtubule</keyword>
<dbReference type="GO" id="GO:0007059">
    <property type="term" value="P:chromosome segregation"/>
    <property type="evidence" value="ECO:0000318"/>
    <property type="project" value="GO_Central"/>
</dbReference>
<comment type="subcellular location">
    <subcellularLocation>
        <location evidence="2">Chromosome</location>
        <location evidence="2">Centromere</location>
        <location evidence="2">Kinetochore</location>
    </subcellularLocation>
    <subcellularLocation>
        <location evidence="1">Cytoplasm</location>
        <location evidence="1">Cytoskeleton</location>
        <location evidence="1">Spindle</location>
    </subcellularLocation>
</comment>
<feature type="compositionally biased region" description="Low complexity" evidence="14">
    <location>
        <begin position="411"/>
        <end position="446"/>
    </location>
</feature>
<proteinExistence type="inferred from homology"/>
<dbReference type="PANTHER" id="PTHR48118">
    <property type="entry name" value="SPINDLE AND KINETOCHORE-ASSOCIATED PROTEIN 3"/>
    <property type="match status" value="1"/>
</dbReference>
<dbReference type="GO" id="GO:0000776">
    <property type="term" value="C:kinetochore"/>
    <property type="evidence" value="ECO:0000318"/>
    <property type="project" value="GO_Central"/>
</dbReference>